<evidence type="ECO:0000313" key="7">
    <source>
        <dbReference type="Proteomes" id="UP000492821"/>
    </source>
</evidence>
<dbReference type="SUPFAM" id="SSF54427">
    <property type="entry name" value="NTF2-like"/>
    <property type="match status" value="1"/>
</dbReference>
<dbReference type="GO" id="GO:0010494">
    <property type="term" value="C:cytoplasmic stress granule"/>
    <property type="evidence" value="ECO:0007669"/>
    <property type="project" value="UniProtKB-SubCell"/>
</dbReference>
<organism evidence="7 8">
    <name type="scientific">Panagrellus redivivus</name>
    <name type="common">Microworm</name>
    <dbReference type="NCBI Taxonomy" id="6233"/>
    <lineage>
        <taxon>Eukaryota</taxon>
        <taxon>Metazoa</taxon>
        <taxon>Ecdysozoa</taxon>
        <taxon>Nematoda</taxon>
        <taxon>Chromadorea</taxon>
        <taxon>Rhabditida</taxon>
        <taxon>Tylenchina</taxon>
        <taxon>Panagrolaimomorpha</taxon>
        <taxon>Panagrolaimoidea</taxon>
        <taxon>Panagrolaimidae</taxon>
        <taxon>Panagrellus</taxon>
    </lineage>
</organism>
<comment type="subcellular location">
    <subcellularLocation>
        <location evidence="1">Cytoplasm</location>
        <location evidence="1">Stress granule</location>
    </subcellularLocation>
</comment>
<dbReference type="GO" id="GO:0005829">
    <property type="term" value="C:cytosol"/>
    <property type="evidence" value="ECO:0007669"/>
    <property type="project" value="TreeGrafter"/>
</dbReference>
<dbReference type="Gene3D" id="3.10.450.50">
    <property type="match status" value="1"/>
</dbReference>
<dbReference type="AlphaFoldDB" id="A0A7E4W171"/>
<proteinExistence type="predicted"/>
<dbReference type="InterPro" id="IPR032710">
    <property type="entry name" value="NTF2-like_dom_sf"/>
</dbReference>
<evidence type="ECO:0000256" key="1">
    <source>
        <dbReference type="ARBA" id="ARBA00004210"/>
    </source>
</evidence>
<dbReference type="PANTHER" id="PTHR10693:SF20">
    <property type="entry name" value="AT27578P"/>
    <property type="match status" value="1"/>
</dbReference>
<dbReference type="PROSITE" id="PS50102">
    <property type="entry name" value="RRM"/>
    <property type="match status" value="1"/>
</dbReference>
<evidence type="ECO:0000259" key="5">
    <source>
        <dbReference type="PROSITE" id="PS50102"/>
    </source>
</evidence>
<accession>A0A7E4W171</accession>
<dbReference type="Proteomes" id="UP000492821">
    <property type="component" value="Unassembled WGS sequence"/>
</dbReference>
<feature type="region of interest" description="Disordered" evidence="4">
    <location>
        <begin position="457"/>
        <end position="479"/>
    </location>
</feature>
<dbReference type="InterPro" id="IPR012677">
    <property type="entry name" value="Nucleotide-bd_a/b_plait_sf"/>
</dbReference>
<feature type="compositionally biased region" description="Low complexity" evidence="4">
    <location>
        <begin position="178"/>
        <end position="205"/>
    </location>
</feature>
<sequence length="479" mass="52406">MAEVVAEPVGISTHDVKDVGIAFVREYYTTAVTNVNGVFNMFGDDSVYIGDSGDEHIGQHDIRAAIASLNLHGGKVRIFSVGTAPVGSGGIIIQVFAAYVGDSCESRFTETFFLSQQKLAKYYVRSTIFKWIDQPPPVMVATPLDYGVNGHTRVTLENNTDNHNDSLPVPENQEEPQQETLIYQQQQQTGAVNQTQAEPQVQQVEPPSPTDEQPRIETNGTTAAPGVNGTSNGTNARRNSRGRRHRGTPSPKDKDARNGRKNQQKVDENTAPRIDEAVARENGVANVNGNLPNNFTGVVYTNGNVTEHHDAQAPNGINKKPLGNRIDNRAGPRPAKPNTTVHVAGIEKHRQAEHDDVAADLRNIFSVYGEVIRVNVPLRCFSDELNHAFAFVEFAARDGLEAIFANRQVDNRGRVVLPVNIPSLGHSGDISVAENRERPARYNGPPNSAQVRNARHIPDHRNGKGINNGVPQKPWKAAY</sequence>
<feature type="region of interest" description="Disordered" evidence="4">
    <location>
        <begin position="152"/>
        <end position="271"/>
    </location>
</feature>
<feature type="domain" description="NTF2" evidence="6">
    <location>
        <begin position="19"/>
        <end position="131"/>
    </location>
</feature>
<dbReference type="InterPro" id="IPR002075">
    <property type="entry name" value="NTF2_dom"/>
</dbReference>
<feature type="compositionally biased region" description="Basic and acidic residues" evidence="4">
    <location>
        <begin position="251"/>
        <end position="271"/>
    </location>
</feature>
<dbReference type="PROSITE" id="PS50177">
    <property type="entry name" value="NTF2_DOMAIN"/>
    <property type="match status" value="1"/>
</dbReference>
<evidence type="ECO:0000256" key="3">
    <source>
        <dbReference type="PROSITE-ProRule" id="PRU00176"/>
    </source>
</evidence>
<evidence type="ECO:0000256" key="2">
    <source>
        <dbReference type="ARBA" id="ARBA00022884"/>
    </source>
</evidence>
<evidence type="ECO:0000256" key="4">
    <source>
        <dbReference type="SAM" id="MobiDB-lite"/>
    </source>
</evidence>
<reference evidence="8" key="2">
    <citation type="submission" date="2020-10" db="UniProtKB">
        <authorList>
            <consortium name="WormBaseParasite"/>
        </authorList>
    </citation>
    <scope>IDENTIFICATION</scope>
</reference>
<keyword evidence="7" id="KW-1185">Reference proteome</keyword>
<dbReference type="Gene3D" id="3.30.70.330">
    <property type="match status" value="1"/>
</dbReference>
<evidence type="ECO:0000313" key="8">
    <source>
        <dbReference type="WBParaSite" id="Pan_g5186.t1"/>
    </source>
</evidence>
<dbReference type="PANTHER" id="PTHR10693">
    <property type="entry name" value="RAS GTPASE-ACTIVATING PROTEIN-BINDING PROTEIN"/>
    <property type="match status" value="1"/>
</dbReference>
<dbReference type="InterPro" id="IPR035979">
    <property type="entry name" value="RBD_domain_sf"/>
</dbReference>
<dbReference type="Pfam" id="PF02136">
    <property type="entry name" value="NTF2"/>
    <property type="match status" value="1"/>
</dbReference>
<dbReference type="GO" id="GO:1990904">
    <property type="term" value="C:ribonucleoprotein complex"/>
    <property type="evidence" value="ECO:0007669"/>
    <property type="project" value="TreeGrafter"/>
</dbReference>
<protein>
    <submittedName>
        <fullName evidence="8">NTF2 domain-containing protein</fullName>
    </submittedName>
</protein>
<dbReference type="InterPro" id="IPR018222">
    <property type="entry name" value="Nuclear_transport_factor_2_euk"/>
</dbReference>
<evidence type="ECO:0000259" key="6">
    <source>
        <dbReference type="PROSITE" id="PS50177"/>
    </source>
</evidence>
<dbReference type="InterPro" id="IPR039539">
    <property type="entry name" value="Ras_GTPase_bind_prot"/>
</dbReference>
<feature type="domain" description="RRM" evidence="5">
    <location>
        <begin position="339"/>
        <end position="416"/>
    </location>
</feature>
<name>A0A7E4W171_PANRE</name>
<dbReference type="WBParaSite" id="Pan_g5186.t1">
    <property type="protein sequence ID" value="Pan_g5186.t1"/>
    <property type="gene ID" value="Pan_g5186"/>
</dbReference>
<dbReference type="SUPFAM" id="SSF54928">
    <property type="entry name" value="RNA-binding domain, RBD"/>
    <property type="match status" value="1"/>
</dbReference>
<dbReference type="InterPro" id="IPR000504">
    <property type="entry name" value="RRM_dom"/>
</dbReference>
<reference evidence="7" key="1">
    <citation type="journal article" date="2013" name="Genetics">
        <title>The draft genome and transcriptome of Panagrellus redivivus are shaped by the harsh demands of a free-living lifestyle.</title>
        <authorList>
            <person name="Srinivasan J."/>
            <person name="Dillman A.R."/>
            <person name="Macchietto M.G."/>
            <person name="Heikkinen L."/>
            <person name="Lakso M."/>
            <person name="Fracchia K.M."/>
            <person name="Antoshechkin I."/>
            <person name="Mortazavi A."/>
            <person name="Wong G."/>
            <person name="Sternberg P.W."/>
        </authorList>
    </citation>
    <scope>NUCLEOTIDE SEQUENCE [LARGE SCALE GENOMIC DNA]</scope>
    <source>
        <strain evidence="7">MT8872</strain>
    </source>
</reference>
<keyword evidence="2 3" id="KW-0694">RNA-binding</keyword>
<dbReference type="GO" id="GO:0003729">
    <property type="term" value="F:mRNA binding"/>
    <property type="evidence" value="ECO:0007669"/>
    <property type="project" value="TreeGrafter"/>
</dbReference>
<feature type="compositionally biased region" description="Basic residues" evidence="4">
    <location>
        <begin position="238"/>
        <end position="247"/>
    </location>
</feature>